<dbReference type="GO" id="GO:0009252">
    <property type="term" value="P:peptidoglycan biosynthetic process"/>
    <property type="evidence" value="ECO:0007669"/>
    <property type="project" value="UniProtKB-UniRule"/>
</dbReference>
<feature type="active site" description="Proton donor" evidence="16">
    <location>
        <position position="239"/>
    </location>
</feature>
<comment type="pathway">
    <text evidence="4 16">Cell wall biogenesis; peptidoglycan biosynthesis.</text>
</comment>
<name>A0A847VCZ6_9BACT</name>
<dbReference type="Gene3D" id="3.30.465.10">
    <property type="match status" value="1"/>
</dbReference>
<dbReference type="NCBIfam" id="NF000755">
    <property type="entry name" value="PRK00046.1"/>
    <property type="match status" value="1"/>
</dbReference>
<evidence type="ECO:0000256" key="14">
    <source>
        <dbReference type="ARBA" id="ARBA00023316"/>
    </source>
</evidence>
<dbReference type="NCBIfam" id="TIGR00179">
    <property type="entry name" value="murB"/>
    <property type="match status" value="1"/>
</dbReference>
<evidence type="ECO:0000256" key="10">
    <source>
        <dbReference type="ARBA" id="ARBA00022960"/>
    </source>
</evidence>
<accession>A0A847VCZ6</accession>
<dbReference type="SUPFAM" id="SSF56176">
    <property type="entry name" value="FAD-binding/transporter-associated domain-like"/>
    <property type="match status" value="1"/>
</dbReference>
<evidence type="ECO:0000256" key="11">
    <source>
        <dbReference type="ARBA" id="ARBA00022984"/>
    </source>
</evidence>
<proteinExistence type="inferred from homology"/>
<dbReference type="GO" id="GO:0008360">
    <property type="term" value="P:regulation of cell shape"/>
    <property type="evidence" value="ECO:0007669"/>
    <property type="project" value="UniProtKB-KW"/>
</dbReference>
<protein>
    <recommendedName>
        <fullName evidence="16">UDP-N-acetylenolpyruvoylglucosamine reductase</fullName>
        <ecNumber evidence="16">1.3.1.98</ecNumber>
    </recommendedName>
    <alternativeName>
        <fullName evidence="16">UDP-N-acetylmuramate dehydrogenase</fullName>
    </alternativeName>
</protein>
<dbReference type="GO" id="GO:0008762">
    <property type="term" value="F:UDP-N-acetylmuramate dehydrogenase activity"/>
    <property type="evidence" value="ECO:0007669"/>
    <property type="project" value="UniProtKB-UniRule"/>
</dbReference>
<evidence type="ECO:0000256" key="9">
    <source>
        <dbReference type="ARBA" id="ARBA00022857"/>
    </source>
</evidence>
<keyword evidence="14 16" id="KW-0961">Cell wall biogenesis/degradation</keyword>
<keyword evidence="8 16" id="KW-0274">FAD</keyword>
<dbReference type="AlphaFoldDB" id="A0A847VCZ6"/>
<comment type="catalytic activity">
    <reaction evidence="15 16">
        <text>UDP-N-acetyl-alpha-D-muramate + NADP(+) = UDP-N-acetyl-3-O-(1-carboxyvinyl)-alpha-D-glucosamine + NADPH + H(+)</text>
        <dbReference type="Rhea" id="RHEA:12248"/>
        <dbReference type="ChEBI" id="CHEBI:15378"/>
        <dbReference type="ChEBI" id="CHEBI:57783"/>
        <dbReference type="ChEBI" id="CHEBI:58349"/>
        <dbReference type="ChEBI" id="CHEBI:68483"/>
        <dbReference type="ChEBI" id="CHEBI:70757"/>
        <dbReference type="EC" id="1.3.1.98"/>
    </reaction>
</comment>
<feature type="domain" description="FAD-binding PCMH-type" evidence="17">
    <location>
        <begin position="17"/>
        <end position="188"/>
    </location>
</feature>
<evidence type="ECO:0000256" key="7">
    <source>
        <dbReference type="ARBA" id="ARBA00022630"/>
    </source>
</evidence>
<dbReference type="InterPro" id="IPR006094">
    <property type="entry name" value="Oxid_FAD_bind_N"/>
</dbReference>
<evidence type="ECO:0000256" key="12">
    <source>
        <dbReference type="ARBA" id="ARBA00023002"/>
    </source>
</evidence>
<keyword evidence="5 16" id="KW-0963">Cytoplasm</keyword>
<comment type="similarity">
    <text evidence="16">Belongs to the MurB family.</text>
</comment>
<evidence type="ECO:0000256" key="5">
    <source>
        <dbReference type="ARBA" id="ARBA00022490"/>
    </source>
</evidence>
<dbReference type="Pfam" id="PF02873">
    <property type="entry name" value="MurB_C"/>
    <property type="match status" value="1"/>
</dbReference>
<dbReference type="Gene3D" id="3.90.78.10">
    <property type="entry name" value="UDP-N-acetylenolpyruvoylglucosamine reductase, C-terminal domain"/>
    <property type="match status" value="1"/>
</dbReference>
<dbReference type="GO" id="GO:0005829">
    <property type="term" value="C:cytosol"/>
    <property type="evidence" value="ECO:0007669"/>
    <property type="project" value="TreeGrafter"/>
</dbReference>
<keyword evidence="11 16" id="KW-0573">Peptidoglycan synthesis</keyword>
<dbReference type="InterPro" id="IPR016169">
    <property type="entry name" value="FAD-bd_PCMH_sub2"/>
</dbReference>
<evidence type="ECO:0000256" key="8">
    <source>
        <dbReference type="ARBA" id="ARBA00022827"/>
    </source>
</evidence>
<evidence type="ECO:0000313" key="18">
    <source>
        <dbReference type="EMBL" id="NLZ24351.1"/>
    </source>
</evidence>
<dbReference type="GO" id="GO:0051301">
    <property type="term" value="P:cell division"/>
    <property type="evidence" value="ECO:0007669"/>
    <property type="project" value="UniProtKB-KW"/>
</dbReference>
<gene>
    <name evidence="16 18" type="primary">murB</name>
    <name evidence="18" type="ORF">GX888_01185</name>
</gene>
<keyword evidence="6 16" id="KW-0132">Cell division</keyword>
<feature type="active site" evidence="16">
    <location>
        <position position="164"/>
    </location>
</feature>
<dbReference type="Proteomes" id="UP000564033">
    <property type="component" value="Unassembled WGS sequence"/>
</dbReference>
<evidence type="ECO:0000256" key="16">
    <source>
        <dbReference type="HAMAP-Rule" id="MF_00037"/>
    </source>
</evidence>
<comment type="caution">
    <text evidence="18">The sequence shown here is derived from an EMBL/GenBank/DDBJ whole genome shotgun (WGS) entry which is preliminary data.</text>
</comment>
<evidence type="ECO:0000256" key="6">
    <source>
        <dbReference type="ARBA" id="ARBA00022618"/>
    </source>
</evidence>
<dbReference type="SUPFAM" id="SSF56194">
    <property type="entry name" value="Uridine diphospho-N-Acetylenolpyruvylglucosamine reductase, MurB, C-terminal domain"/>
    <property type="match status" value="1"/>
</dbReference>
<evidence type="ECO:0000256" key="13">
    <source>
        <dbReference type="ARBA" id="ARBA00023306"/>
    </source>
</evidence>
<dbReference type="HAMAP" id="MF_00037">
    <property type="entry name" value="MurB"/>
    <property type="match status" value="1"/>
</dbReference>
<feature type="active site" evidence="16">
    <location>
        <position position="336"/>
    </location>
</feature>
<organism evidence="18 19">
    <name type="scientific">Candidatus Dojkabacteria bacterium</name>
    <dbReference type="NCBI Taxonomy" id="2099670"/>
    <lineage>
        <taxon>Bacteria</taxon>
        <taxon>Candidatus Dojkabacteria</taxon>
    </lineage>
</organism>
<evidence type="ECO:0000256" key="4">
    <source>
        <dbReference type="ARBA" id="ARBA00004752"/>
    </source>
</evidence>
<dbReference type="EC" id="1.3.1.98" evidence="16"/>
<evidence type="ECO:0000256" key="1">
    <source>
        <dbReference type="ARBA" id="ARBA00001974"/>
    </source>
</evidence>
<dbReference type="UniPathway" id="UPA00219"/>
<dbReference type="InterPro" id="IPR036635">
    <property type="entry name" value="MurB_C_sf"/>
</dbReference>
<dbReference type="GO" id="GO:0071949">
    <property type="term" value="F:FAD binding"/>
    <property type="evidence" value="ECO:0007669"/>
    <property type="project" value="InterPro"/>
</dbReference>
<comment type="subcellular location">
    <subcellularLocation>
        <location evidence="3 16">Cytoplasm</location>
    </subcellularLocation>
</comment>
<reference evidence="18 19" key="1">
    <citation type="journal article" date="2020" name="Biotechnol. Biofuels">
        <title>New insights from the biogas microbiome by comprehensive genome-resolved metagenomics of nearly 1600 species originating from multiple anaerobic digesters.</title>
        <authorList>
            <person name="Campanaro S."/>
            <person name="Treu L."/>
            <person name="Rodriguez-R L.M."/>
            <person name="Kovalovszki A."/>
            <person name="Ziels R.M."/>
            <person name="Maus I."/>
            <person name="Zhu X."/>
            <person name="Kougias P.G."/>
            <person name="Basile A."/>
            <person name="Luo G."/>
            <person name="Schluter A."/>
            <person name="Konstantinidis K.T."/>
            <person name="Angelidaki I."/>
        </authorList>
    </citation>
    <scope>NUCLEOTIDE SEQUENCE [LARGE SCALE GENOMIC DNA]</scope>
    <source>
        <strain evidence="18">AS19jrsBPTG_9</strain>
    </source>
</reference>
<evidence type="ECO:0000259" key="17">
    <source>
        <dbReference type="PROSITE" id="PS51387"/>
    </source>
</evidence>
<dbReference type="PROSITE" id="PS51387">
    <property type="entry name" value="FAD_PCMH"/>
    <property type="match status" value="1"/>
</dbReference>
<keyword evidence="9 16" id="KW-0521">NADP</keyword>
<dbReference type="Pfam" id="PF01565">
    <property type="entry name" value="FAD_binding_4"/>
    <property type="match status" value="1"/>
</dbReference>
<dbReference type="Gene3D" id="3.30.43.10">
    <property type="entry name" value="Uridine Diphospho-n-acetylenolpyruvylglucosamine Reductase, domain 2"/>
    <property type="match status" value="1"/>
</dbReference>
<sequence>MKIYSNVSIKELNTFRVDVNTDLLIFLENDKDFFSKDIYKYIKKNSYLIVGGGSNILFTKDYKGSILLVKNGGKKIINEDKDSIEIEVAAGENWDSFVKWSVDNNLIGLQNLALIPGTVGATPIQNVGAYNTEVKDFITEVKIVNLTNEREEILTNRECNFKYRDSIFKHKLKNNIIVKSVTFRVPKYKGHMEKRYLEYSGIKEKIKDEDITPLSLYWAIVNIRNEKLPKIEEYGSCGSTFKNPVISLREYNSLLSKYPQLPKYDTNNVDLVKIPAAYILEKLGWKNRREGSVGTWIHHPLIVTNYGGANGDDILLFIREIQKDFKSNTGIDLECEINII</sequence>
<dbReference type="InterPro" id="IPR016166">
    <property type="entry name" value="FAD-bd_PCMH"/>
</dbReference>
<dbReference type="PANTHER" id="PTHR21071:SF4">
    <property type="entry name" value="UDP-N-ACETYLENOLPYRUVOYLGLUCOSAMINE REDUCTASE"/>
    <property type="match status" value="1"/>
</dbReference>
<evidence type="ECO:0000256" key="15">
    <source>
        <dbReference type="ARBA" id="ARBA00048914"/>
    </source>
</evidence>
<evidence type="ECO:0000256" key="3">
    <source>
        <dbReference type="ARBA" id="ARBA00004496"/>
    </source>
</evidence>
<dbReference type="PANTHER" id="PTHR21071">
    <property type="entry name" value="UDP-N-ACETYLENOLPYRUVOYLGLUCOSAMINE REDUCTASE"/>
    <property type="match status" value="1"/>
</dbReference>
<evidence type="ECO:0000256" key="2">
    <source>
        <dbReference type="ARBA" id="ARBA00003921"/>
    </source>
</evidence>
<dbReference type="InterPro" id="IPR036318">
    <property type="entry name" value="FAD-bd_PCMH-like_sf"/>
</dbReference>
<dbReference type="EMBL" id="JAAZIL010000032">
    <property type="protein sequence ID" value="NLZ24351.1"/>
    <property type="molecule type" value="Genomic_DNA"/>
</dbReference>
<keyword evidence="12 16" id="KW-0560">Oxidoreductase</keyword>
<keyword evidence="13 16" id="KW-0131">Cell cycle</keyword>
<keyword evidence="10 16" id="KW-0133">Cell shape</keyword>
<dbReference type="InterPro" id="IPR011601">
    <property type="entry name" value="MurB_C"/>
</dbReference>
<dbReference type="GO" id="GO:0071555">
    <property type="term" value="P:cell wall organization"/>
    <property type="evidence" value="ECO:0007669"/>
    <property type="project" value="UniProtKB-KW"/>
</dbReference>
<comment type="function">
    <text evidence="2 16">Cell wall formation.</text>
</comment>
<evidence type="ECO:0000313" key="19">
    <source>
        <dbReference type="Proteomes" id="UP000564033"/>
    </source>
</evidence>
<dbReference type="InterPro" id="IPR003170">
    <property type="entry name" value="MurB"/>
</dbReference>
<dbReference type="InterPro" id="IPR016167">
    <property type="entry name" value="FAD-bd_PCMH_sub1"/>
</dbReference>
<keyword evidence="7 16" id="KW-0285">Flavoprotein</keyword>
<comment type="cofactor">
    <cofactor evidence="1 16">
        <name>FAD</name>
        <dbReference type="ChEBI" id="CHEBI:57692"/>
    </cofactor>
</comment>